<dbReference type="SUPFAM" id="SSF50998">
    <property type="entry name" value="Quinoprotein alcohol dehydrogenase-like"/>
    <property type="match status" value="1"/>
</dbReference>
<proteinExistence type="predicted"/>
<feature type="domain" description="Pyrrolo-quinoline quinone repeat" evidence="2">
    <location>
        <begin position="219"/>
        <end position="378"/>
    </location>
</feature>
<feature type="transmembrane region" description="Helical" evidence="1">
    <location>
        <begin position="93"/>
        <end position="109"/>
    </location>
</feature>
<dbReference type="InterPro" id="IPR011047">
    <property type="entry name" value="Quinoprotein_ADH-like_sf"/>
</dbReference>
<dbReference type="OrthoDB" id="4638025at2"/>
<evidence type="ECO:0000256" key="1">
    <source>
        <dbReference type="SAM" id="Phobius"/>
    </source>
</evidence>
<keyword evidence="1" id="KW-1133">Transmembrane helix</keyword>
<dbReference type="RefSeq" id="WP_064937856.1">
    <property type="nucleotide sequence ID" value="NZ_LZSO01000050.1"/>
</dbReference>
<evidence type="ECO:0000259" key="2">
    <source>
        <dbReference type="Pfam" id="PF13360"/>
    </source>
</evidence>
<keyword evidence="1" id="KW-0472">Membrane</keyword>
<sequence length="582" mass="59805">MSDETSSGDDERRSTVTRAGRLTLSLGFGLALGAVGLAIYAYAARVPTGQTATYLAPASHLLLISLIGVCVAGAATVWLGWRALAGLDTTGHASLLLAGTVAVAAYGLLTATSAQHALLISGPGARPVIVIAQVSWVILACAAVMVLAGATSASPAAARRPGQTAVAVCAASGVAVAVVAGVAVTALSSVGASTASTAERVSIPALPTSVGTQVAYTIKLDSQVALPAGPGFVSTNDDAVIAYDGTTGAQRWDFPTADLPARCGDVSLWSTGIRDDAVVAVQCTRPPNTQDPDKYSSDHDDDVAFLVGLDATTGEQLWINDSGWYLRGRANGDGDILAAIGPHKVGALDPRTGKPLWARDRPDDNCSRSRYDAVGSTVIFVDACGDALHLYDAESESTIDLTKQPGFPSGDVTTELLAVDGDIVAVYASGISSVDGVLLTVDVETKAVHATPVPFVRTPDLEKSLPGPVVEIGDNSRAQTVTLYAPGEQRTVPVTGLQMLIEPDVQRWARVGGEFVTAAAYQDRYDERLATVPVTGGPAAIRTAPCGDRTGGVMPVPGAVLALCANYSDKGNITSYDVLGLR</sequence>
<gene>
    <name evidence="3" type="ORF">A5792_07020</name>
</gene>
<dbReference type="InterPro" id="IPR015943">
    <property type="entry name" value="WD40/YVTN_repeat-like_dom_sf"/>
</dbReference>
<name>A0A1A0QJD5_MYCPR</name>
<dbReference type="AlphaFoldDB" id="A0A1A0QJD5"/>
<dbReference type="Pfam" id="PF13360">
    <property type="entry name" value="PQQ_2"/>
    <property type="match status" value="1"/>
</dbReference>
<dbReference type="EMBL" id="LZSO01000050">
    <property type="protein sequence ID" value="OBB22247.1"/>
    <property type="molecule type" value="Genomic_DNA"/>
</dbReference>
<dbReference type="Gene3D" id="2.130.10.10">
    <property type="entry name" value="YVTN repeat-like/Quinoprotein amine dehydrogenase"/>
    <property type="match status" value="1"/>
</dbReference>
<feature type="transmembrane region" description="Helical" evidence="1">
    <location>
        <begin position="22"/>
        <end position="42"/>
    </location>
</feature>
<feature type="transmembrane region" description="Helical" evidence="1">
    <location>
        <begin position="62"/>
        <end position="81"/>
    </location>
</feature>
<organism evidence="3 4">
    <name type="scientific">Mycolicibacterium peregrinum</name>
    <name type="common">Mycobacterium peregrinum</name>
    <dbReference type="NCBI Taxonomy" id="43304"/>
    <lineage>
        <taxon>Bacteria</taxon>
        <taxon>Bacillati</taxon>
        <taxon>Actinomycetota</taxon>
        <taxon>Actinomycetes</taxon>
        <taxon>Mycobacteriales</taxon>
        <taxon>Mycobacteriaceae</taxon>
        <taxon>Mycolicibacterium</taxon>
    </lineage>
</organism>
<reference evidence="4" key="1">
    <citation type="submission" date="2016-06" db="EMBL/GenBank/DDBJ databases">
        <authorList>
            <person name="Sutton G."/>
            <person name="Brinkac L."/>
            <person name="Sanka R."/>
            <person name="Adams M."/>
            <person name="Lau E."/>
            <person name="Mehaffy C."/>
            <person name="Tameris M."/>
            <person name="Hatherill M."/>
            <person name="Hanekom W."/>
            <person name="Mahomed H."/>
            <person name="Mcshane H."/>
        </authorList>
    </citation>
    <scope>NUCLEOTIDE SEQUENCE [LARGE SCALE GENOMIC DNA]</scope>
    <source>
        <strain evidence="4">852002-51209_SCH5440388</strain>
    </source>
</reference>
<evidence type="ECO:0000313" key="3">
    <source>
        <dbReference type="EMBL" id="OBB22247.1"/>
    </source>
</evidence>
<dbReference type="Proteomes" id="UP000093902">
    <property type="component" value="Unassembled WGS sequence"/>
</dbReference>
<dbReference type="InterPro" id="IPR002372">
    <property type="entry name" value="PQQ_rpt_dom"/>
</dbReference>
<accession>A0A1A0QJD5</accession>
<feature type="transmembrane region" description="Helical" evidence="1">
    <location>
        <begin position="165"/>
        <end position="187"/>
    </location>
</feature>
<protein>
    <recommendedName>
        <fullName evidence="2">Pyrrolo-quinoline quinone repeat domain-containing protein</fullName>
    </recommendedName>
</protein>
<comment type="caution">
    <text evidence="3">The sequence shown here is derived from an EMBL/GenBank/DDBJ whole genome shotgun (WGS) entry which is preliminary data.</text>
</comment>
<evidence type="ECO:0000313" key="4">
    <source>
        <dbReference type="Proteomes" id="UP000093902"/>
    </source>
</evidence>
<feature type="transmembrane region" description="Helical" evidence="1">
    <location>
        <begin position="129"/>
        <end position="153"/>
    </location>
</feature>
<keyword evidence="1" id="KW-0812">Transmembrane</keyword>